<reference evidence="1 2" key="1">
    <citation type="journal article" date="2019" name="PLoS Negl. Trop. Dis.">
        <title>Whole genome sequencing of Entamoeba nuttalli reveals mammalian host-related molecular signatures and a novel octapeptide-repeat surface protein.</title>
        <authorList>
            <person name="Tanaka M."/>
            <person name="Makiuchi T."/>
            <person name="Komiyama T."/>
            <person name="Shiina T."/>
            <person name="Osaki K."/>
            <person name="Tachibana H."/>
        </authorList>
    </citation>
    <scope>NUCLEOTIDE SEQUENCE [LARGE SCALE GENOMIC DNA]</scope>
    <source>
        <strain evidence="1 2">P19-061405</strain>
    </source>
</reference>
<gene>
    <name evidence="1" type="ORF">ENUP19_0324G0023</name>
</gene>
<comment type="caution">
    <text evidence="1">The sequence shown here is derived from an EMBL/GenBank/DDBJ whole genome shotgun (WGS) entry which is preliminary data.</text>
</comment>
<sequence length="80" mass="8923">MENLMKMQQMNATFSASSAVTSITDIMRMNSTSNELLTADSLFAKDSLENTFSLACELVRLAPTPLNPRIQDLFTIIFKC</sequence>
<dbReference type="EMBL" id="BAAFRS010000324">
    <property type="protein sequence ID" value="GAB1227162.1"/>
    <property type="molecule type" value="Genomic_DNA"/>
</dbReference>
<dbReference type="Proteomes" id="UP001628156">
    <property type="component" value="Unassembled WGS sequence"/>
</dbReference>
<evidence type="ECO:0000313" key="2">
    <source>
        <dbReference type="Proteomes" id="UP001628156"/>
    </source>
</evidence>
<keyword evidence="2" id="KW-1185">Reference proteome</keyword>
<evidence type="ECO:0000313" key="1">
    <source>
        <dbReference type="EMBL" id="GAB1227162.1"/>
    </source>
</evidence>
<protein>
    <submittedName>
        <fullName evidence="1">Uncharacterized protein</fullName>
    </submittedName>
</protein>
<organism evidence="1 2">
    <name type="scientific">Entamoeba nuttalli</name>
    <dbReference type="NCBI Taxonomy" id="412467"/>
    <lineage>
        <taxon>Eukaryota</taxon>
        <taxon>Amoebozoa</taxon>
        <taxon>Evosea</taxon>
        <taxon>Archamoebae</taxon>
        <taxon>Mastigamoebida</taxon>
        <taxon>Entamoebidae</taxon>
        <taxon>Entamoeba</taxon>
    </lineage>
</organism>
<accession>A0ABQ0DWK8</accession>
<proteinExistence type="predicted"/>
<name>A0ABQ0DWK8_9EUKA</name>